<feature type="transmembrane region" description="Helical" evidence="14">
    <location>
        <begin position="110"/>
        <end position="132"/>
    </location>
</feature>
<evidence type="ECO:0000256" key="3">
    <source>
        <dbReference type="ARBA" id="ARBA00012191"/>
    </source>
</evidence>
<comment type="subcellular location">
    <subcellularLocation>
        <location evidence="1">Membrane</location>
        <topology evidence="1">Multi-pass membrane protein</topology>
    </subcellularLocation>
</comment>
<dbReference type="PROSITE" id="PS00211">
    <property type="entry name" value="ABC_TRANSPORTER_1"/>
    <property type="match status" value="1"/>
</dbReference>
<dbReference type="SUPFAM" id="SSF90123">
    <property type="entry name" value="ABC transporter transmembrane region"/>
    <property type="match status" value="2"/>
</dbReference>
<feature type="transmembrane region" description="Helical" evidence="14">
    <location>
        <begin position="1123"/>
        <end position="1156"/>
    </location>
</feature>
<proteinExistence type="inferred from homology"/>
<evidence type="ECO:0000256" key="8">
    <source>
        <dbReference type="ARBA" id="ARBA00022840"/>
    </source>
</evidence>
<dbReference type="PANTHER" id="PTHR24223:SF330">
    <property type="entry name" value="ATP-BINDING CASSETTE SUB-FAMILY C MEMBER 10"/>
    <property type="match status" value="1"/>
</dbReference>
<keyword evidence="4" id="KW-0813">Transport</keyword>
<evidence type="ECO:0000256" key="9">
    <source>
        <dbReference type="ARBA" id="ARBA00022967"/>
    </source>
</evidence>
<keyword evidence="6" id="KW-0677">Repeat</keyword>
<dbReference type="FunFam" id="1.20.1560.10:FF:000113">
    <property type="entry name" value="ABC transporter, putative"/>
    <property type="match status" value="1"/>
</dbReference>
<dbReference type="CDD" id="cd03250">
    <property type="entry name" value="ABCC_MRP_domain1"/>
    <property type="match status" value="1"/>
</dbReference>
<feature type="domain" description="ABC transporter" evidence="15">
    <location>
        <begin position="694"/>
        <end position="927"/>
    </location>
</feature>
<feature type="transmembrane region" description="Helical" evidence="14">
    <location>
        <begin position="408"/>
        <end position="426"/>
    </location>
</feature>
<feature type="transmembrane region" description="Helical" evidence="14">
    <location>
        <begin position="1235"/>
        <end position="1254"/>
    </location>
</feature>
<feature type="transmembrane region" description="Helical" evidence="14">
    <location>
        <begin position="1046"/>
        <end position="1070"/>
    </location>
</feature>
<dbReference type="EMBL" id="GEZM01100368">
    <property type="protein sequence ID" value="JAV52913.1"/>
    <property type="molecule type" value="Transcribed_RNA"/>
</dbReference>
<dbReference type="InterPro" id="IPR003439">
    <property type="entry name" value="ABC_transporter-like_ATP-bd"/>
</dbReference>
<feature type="transmembrane region" description="Helical" evidence="14">
    <location>
        <begin position="1260"/>
        <end position="1280"/>
    </location>
</feature>
<dbReference type="GO" id="GO:0008559">
    <property type="term" value="F:ABC-type xenobiotic transporter activity"/>
    <property type="evidence" value="ECO:0007669"/>
    <property type="project" value="UniProtKB-EC"/>
</dbReference>
<dbReference type="InterPro" id="IPR027417">
    <property type="entry name" value="P-loop_NTPase"/>
</dbReference>
<evidence type="ECO:0000256" key="1">
    <source>
        <dbReference type="ARBA" id="ARBA00004141"/>
    </source>
</evidence>
<evidence type="ECO:0000256" key="13">
    <source>
        <dbReference type="SAM" id="MobiDB-lite"/>
    </source>
</evidence>
<feature type="domain" description="ABC transmembrane type-1" evidence="16">
    <location>
        <begin position="349"/>
        <end position="629"/>
    </location>
</feature>
<dbReference type="GO" id="GO:0005524">
    <property type="term" value="F:ATP binding"/>
    <property type="evidence" value="ECO:0007669"/>
    <property type="project" value="UniProtKB-KW"/>
</dbReference>
<dbReference type="GO" id="GO:0016887">
    <property type="term" value="F:ATP hydrolysis activity"/>
    <property type="evidence" value="ECO:0007669"/>
    <property type="project" value="InterPro"/>
</dbReference>
<dbReference type="InterPro" id="IPR017871">
    <property type="entry name" value="ABC_transporter-like_CS"/>
</dbReference>
<evidence type="ECO:0000256" key="11">
    <source>
        <dbReference type="ARBA" id="ARBA00023136"/>
    </source>
</evidence>
<name>A0A1Y1JUE0_PHOPY</name>
<dbReference type="SUPFAM" id="SSF52540">
    <property type="entry name" value="P-loop containing nucleoside triphosphate hydrolases"/>
    <property type="match status" value="2"/>
</dbReference>
<feature type="transmembrane region" description="Helical" evidence="14">
    <location>
        <begin position="180"/>
        <end position="200"/>
    </location>
</feature>
<dbReference type="InterPro" id="IPR050173">
    <property type="entry name" value="ABC_transporter_C-like"/>
</dbReference>
<keyword evidence="10 14" id="KW-1133">Transmembrane helix</keyword>
<sequence length="1559" mass="174542">MDISRSVNDTIRGRWKWEDLCGADGFKFWSSTTRDIGLCFEQLCLQIPTLAMLATVSAFYFGRQIHYVIRGKTQLLAIKIRCIIVSLMVALPVLQTYIDLNKSETQIERITYFLTTVDGIAWLTHLGFLLVLRKRLGLSPRGPLFMCVLWCLIAVLSVLSLRTHFLIYEVQDPKTFSASLAYSFSIVRLILQLLYGLTLIPGEGDTVYLTYTHDDETQALLTTSPYSRFVEERDPLYLGTAMEDDSWFSKLIFHWVNPLMRKGVDGRLHHPDDLYDLPDSLNTTTLGLKLEKALLGNIDDVQKRIAEHIHEPSSASLPTTSDVFYQGITRPNVSLLKALHRCFWIQFYGIGILRLIADCAGFAGPLLLKKLVSFIEDQSEEMYFGYLYALGLCLTTLLAAFCDTHFNFYMGVVGLKIRAALVTTIYRKTLTASGTDLNLSFSVGEIVNFMSTDTDRIVNSCPSFHAFWSIPFQLGVSLYLLYNEVGFAFLAGLVFSVLLIPINKMIANKIGQLSTKMMEQKDSRVKLMTEILRGIRTIKIHVWEQYFLNSITRMRNGELKYLKYRKYLDALCVYFWATTPVVISILTFGTYVLLGNKLTAATVFTSMALINMLIGPLNAFPFVLNGVTEAWVSIKRIQRFLNLHDLDVESYYTNAALLEHPNTSLILRNASFDWGKSLSAEERAALHHTPRRSVKDKGIGKKSARGEGSPQETSGVFKLNNISITIRKGEFVGIMGVVGSGKSSIFAAILAEISKQDGLIAAIDLDQGFGLVSQQPWLQRGTIRDNILFGKTFDREKYRNVIFACCLEEDFLLLPASDFTGVGEGGVTLSGGQKARIALARAIYQDKSIYLLDDVVSAVDAKVAKHIFKHCIMGLLKTKTRVLCTHHVKYLAQADSIIVMENGSIKQQGKPTDVLPNIDEFLPIDLELGNDSFQSDNSSSFVDSIDRETTNSEDSLLNEENREYGTVKVGVYMAYLSAMGSILSASIIFSLILMQTSRNVTDWWLSYWVSNDENSNHTNSTSFPTDRLVLSHPHLKLFSAEVDDYLIVYALLAIFNSFFTLLRAFLFAYGGIIAAKSIHKSLLQSVIWAKVTFFDVSPLGRIINRFSSDTFTVDDSLPFTVNILLAQFVGVIGSVILTIYGLPWLCLILIPLIPVYHWLQYYYRLTSRELKRLSSITLSPIYNHFTETLQGLVTIRALRATHRFRRDNEDNIEGNMKAQFASQVAAQWLSLRLQFIGVAMVSGVGFIGVIQHQFNVANPGLVGLAISYALSATSLLRGVINAFTETEREMIAVERVSQYIEEVEPETTTSIIDPPYAWPIQGVVSFNKVVLKYRDHLAPALKGVTFETRPAEKVGVVGRTGAGKSSLFVALFRLSELHSGAVTIDSTNISHIPISVLRSRLSCIPQEPFMFSGSLRENLDPLCNFPDSEIWAALSKVDLTRTVKRLGGLNYQVTSSGSNLSIGQRQLFCLARAVLHNTKILCVDEATANVDQATDRLIQQTLHTAFRKSTVIIIAHRIDTVLDCDRVLVMGDGQVLEFDSPNELLADPSTHFYKLVNQE</sequence>
<feature type="domain" description="ABC transporter" evidence="15">
    <location>
        <begin position="1324"/>
        <end position="1557"/>
    </location>
</feature>
<keyword evidence="11 14" id="KW-0472">Membrane</keyword>
<evidence type="ECO:0000313" key="17">
    <source>
        <dbReference type="EMBL" id="JAV52914.1"/>
    </source>
</evidence>
<accession>A0A1Y1JUE0</accession>
<comment type="similarity">
    <text evidence="2">Belongs to the ABC transporter superfamily. ABCC family. Conjugate transporter (TC 3.A.1.208) subfamily.</text>
</comment>
<feature type="region of interest" description="Disordered" evidence="13">
    <location>
        <begin position="686"/>
        <end position="713"/>
    </location>
</feature>
<dbReference type="PROSITE" id="PS50893">
    <property type="entry name" value="ABC_TRANSPORTER_2"/>
    <property type="match status" value="2"/>
</dbReference>
<dbReference type="EC" id="7.6.2.2" evidence="3"/>
<dbReference type="CDD" id="cd18598">
    <property type="entry name" value="ABC_6TM_MRP7_D1_like"/>
    <property type="match status" value="1"/>
</dbReference>
<feature type="transmembrane region" description="Helical" evidence="14">
    <location>
        <begin position="383"/>
        <end position="401"/>
    </location>
</feature>
<feature type="transmembrane region" description="Helical" evidence="14">
    <location>
        <begin position="571"/>
        <end position="594"/>
    </location>
</feature>
<evidence type="ECO:0000259" key="15">
    <source>
        <dbReference type="PROSITE" id="PS50893"/>
    </source>
</evidence>
<dbReference type="EMBL" id="GEZM01100367">
    <property type="protein sequence ID" value="JAV52914.1"/>
    <property type="molecule type" value="Transcribed_RNA"/>
</dbReference>
<feature type="transmembrane region" description="Helical" evidence="14">
    <location>
        <begin position="75"/>
        <end position="98"/>
    </location>
</feature>
<evidence type="ECO:0000256" key="12">
    <source>
        <dbReference type="ARBA" id="ARBA00034018"/>
    </source>
</evidence>
<dbReference type="PANTHER" id="PTHR24223">
    <property type="entry name" value="ATP-BINDING CASSETTE SUB-FAMILY C"/>
    <property type="match status" value="1"/>
</dbReference>
<feature type="domain" description="ABC transmembrane type-1" evidence="16">
    <location>
        <begin position="987"/>
        <end position="1288"/>
    </location>
</feature>
<evidence type="ECO:0000256" key="4">
    <source>
        <dbReference type="ARBA" id="ARBA00022448"/>
    </source>
</evidence>
<keyword evidence="5 14" id="KW-0812">Transmembrane</keyword>
<feature type="transmembrane region" description="Helical" evidence="14">
    <location>
        <begin position="343"/>
        <end position="363"/>
    </location>
</feature>
<dbReference type="CDD" id="cd18605">
    <property type="entry name" value="ABC_6TM_MRP7_D2_like"/>
    <property type="match status" value="1"/>
</dbReference>
<dbReference type="PROSITE" id="PS50929">
    <property type="entry name" value="ABC_TM1F"/>
    <property type="match status" value="2"/>
</dbReference>
<evidence type="ECO:0000256" key="5">
    <source>
        <dbReference type="ARBA" id="ARBA00022692"/>
    </source>
</evidence>
<dbReference type="CDD" id="cd03244">
    <property type="entry name" value="ABCC_MRP_domain2"/>
    <property type="match status" value="1"/>
</dbReference>
<protein>
    <recommendedName>
        <fullName evidence="3">ABC-type xenobiotic transporter</fullName>
        <ecNumber evidence="3">7.6.2.2</ecNumber>
    </recommendedName>
</protein>
<evidence type="ECO:0000256" key="7">
    <source>
        <dbReference type="ARBA" id="ARBA00022741"/>
    </source>
</evidence>
<feature type="transmembrane region" description="Helical" evidence="14">
    <location>
        <begin position="479"/>
        <end position="500"/>
    </location>
</feature>
<evidence type="ECO:0000256" key="2">
    <source>
        <dbReference type="ARBA" id="ARBA00009726"/>
    </source>
</evidence>
<dbReference type="FunFam" id="3.40.50.300:FF:000163">
    <property type="entry name" value="Multidrug resistance-associated protein member 4"/>
    <property type="match status" value="1"/>
</dbReference>
<reference evidence="17" key="1">
    <citation type="journal article" date="2016" name="Sci. Rep.">
        <title>Molecular characterization of firefly nuptial gifts: a multi-omics approach sheds light on postcopulatory sexual selection.</title>
        <authorList>
            <person name="Al-Wathiqui N."/>
            <person name="Fallon T.R."/>
            <person name="South A."/>
            <person name="Weng J.K."/>
            <person name="Lewis S.M."/>
        </authorList>
    </citation>
    <scope>NUCLEOTIDE SEQUENCE</scope>
</reference>
<keyword evidence="7" id="KW-0547">Nucleotide-binding</keyword>
<evidence type="ECO:0000256" key="10">
    <source>
        <dbReference type="ARBA" id="ARBA00022989"/>
    </source>
</evidence>
<dbReference type="Pfam" id="PF00005">
    <property type="entry name" value="ABC_tran"/>
    <property type="match status" value="2"/>
</dbReference>
<dbReference type="Pfam" id="PF00664">
    <property type="entry name" value="ABC_membrane"/>
    <property type="match status" value="2"/>
</dbReference>
<dbReference type="SMART" id="SM00382">
    <property type="entry name" value="AAA"/>
    <property type="match status" value="2"/>
</dbReference>
<feature type="transmembrane region" description="Helical" evidence="14">
    <location>
        <begin position="972"/>
        <end position="994"/>
    </location>
</feature>
<dbReference type="InterPro" id="IPR036640">
    <property type="entry name" value="ABC1_TM_sf"/>
</dbReference>
<evidence type="ECO:0000256" key="6">
    <source>
        <dbReference type="ARBA" id="ARBA00022737"/>
    </source>
</evidence>
<keyword evidence="9" id="KW-1278">Translocase</keyword>
<evidence type="ECO:0000259" key="16">
    <source>
        <dbReference type="PROSITE" id="PS50929"/>
    </source>
</evidence>
<dbReference type="Gene3D" id="1.20.1560.10">
    <property type="entry name" value="ABC transporter type 1, transmembrane domain"/>
    <property type="match status" value="2"/>
</dbReference>
<dbReference type="GO" id="GO:0016020">
    <property type="term" value="C:membrane"/>
    <property type="evidence" value="ECO:0007669"/>
    <property type="project" value="UniProtKB-SubCell"/>
</dbReference>
<feature type="transmembrane region" description="Helical" evidence="14">
    <location>
        <begin position="600"/>
        <end position="627"/>
    </location>
</feature>
<dbReference type="FunFam" id="3.40.50.300:FF:000997">
    <property type="entry name" value="Multidrug resistance-associated protein 1"/>
    <property type="match status" value="1"/>
</dbReference>
<dbReference type="InterPro" id="IPR011527">
    <property type="entry name" value="ABC1_TM_dom"/>
</dbReference>
<dbReference type="FunFam" id="1.20.1560.10:FF:000037">
    <property type="entry name" value="ATP-binding cassette subfamily C member 10"/>
    <property type="match status" value="1"/>
</dbReference>
<comment type="catalytic activity">
    <reaction evidence="12">
        <text>ATP + H2O + xenobioticSide 1 = ADP + phosphate + xenobioticSide 2.</text>
        <dbReference type="EC" id="7.6.2.2"/>
    </reaction>
</comment>
<feature type="transmembrane region" description="Helical" evidence="14">
    <location>
        <begin position="45"/>
        <end position="63"/>
    </location>
</feature>
<organism evidence="17">
    <name type="scientific">Photinus pyralis</name>
    <name type="common">Common eastern firefly</name>
    <name type="synonym">Lampyris pyralis</name>
    <dbReference type="NCBI Taxonomy" id="7054"/>
    <lineage>
        <taxon>Eukaryota</taxon>
        <taxon>Metazoa</taxon>
        <taxon>Ecdysozoa</taxon>
        <taxon>Arthropoda</taxon>
        <taxon>Hexapoda</taxon>
        <taxon>Insecta</taxon>
        <taxon>Pterygota</taxon>
        <taxon>Neoptera</taxon>
        <taxon>Endopterygota</taxon>
        <taxon>Coleoptera</taxon>
        <taxon>Polyphaga</taxon>
        <taxon>Elateriformia</taxon>
        <taxon>Elateroidea</taxon>
        <taxon>Lampyridae</taxon>
        <taxon>Lampyrinae</taxon>
        <taxon>Photinus</taxon>
    </lineage>
</organism>
<keyword evidence="8" id="KW-0067">ATP-binding</keyword>
<feature type="transmembrane region" description="Helical" evidence="14">
    <location>
        <begin position="144"/>
        <end position="168"/>
    </location>
</feature>
<dbReference type="InterPro" id="IPR003593">
    <property type="entry name" value="AAA+_ATPase"/>
</dbReference>
<evidence type="ECO:0000256" key="14">
    <source>
        <dbReference type="SAM" id="Phobius"/>
    </source>
</evidence>
<dbReference type="Gene3D" id="3.40.50.300">
    <property type="entry name" value="P-loop containing nucleotide triphosphate hydrolases"/>
    <property type="match status" value="2"/>
</dbReference>